<dbReference type="EMBL" id="LR796157">
    <property type="protein sequence ID" value="CAB4122156.1"/>
    <property type="molecule type" value="Genomic_DNA"/>
</dbReference>
<sequence>MQSPYSNPYLSMRARGLFAYYAELGRVVSADELSAVMPEGRDAIQGAINELKQAGYVITAREHINNKWTSYMKFTQGAKELLGTDTGFSGLGKSGHMYDCTTAVTSTSDISIVDNAIYKDTNVSLYILGAELPIEKEVEMGWELDGEEPKPKKKFKLDSEDDAVGAVGKFEDKKAMRQAKYGSVPNSVTHRTNKPDEDWDTNDLVAEFAMLLGQSSAGHLTMQINTRSLALFINQQVGKGATRHQLLKAIRMFFGDPRNLNDAGTGLPIWRRFVAKYQVLEGKAIAEKPNYEVNKDHQEKMLKLLGGSNV</sequence>
<proteinExistence type="predicted"/>
<organism evidence="1">
    <name type="scientific">uncultured Caudovirales phage</name>
    <dbReference type="NCBI Taxonomy" id="2100421"/>
    <lineage>
        <taxon>Viruses</taxon>
        <taxon>Duplodnaviria</taxon>
        <taxon>Heunggongvirae</taxon>
        <taxon>Uroviricota</taxon>
        <taxon>Caudoviricetes</taxon>
        <taxon>Peduoviridae</taxon>
        <taxon>Maltschvirus</taxon>
        <taxon>Maltschvirus maltsch</taxon>
    </lineage>
</organism>
<evidence type="ECO:0000313" key="1">
    <source>
        <dbReference type="EMBL" id="CAB4122156.1"/>
    </source>
</evidence>
<protein>
    <submittedName>
        <fullName evidence="1">Uncharacterized protein</fullName>
    </submittedName>
</protein>
<gene>
    <name evidence="1" type="ORF">UFOVP27_78</name>
</gene>
<reference evidence="1" key="1">
    <citation type="submission" date="2020-04" db="EMBL/GenBank/DDBJ databases">
        <authorList>
            <person name="Chiriac C."/>
            <person name="Salcher M."/>
            <person name="Ghai R."/>
            <person name="Kavagutti S V."/>
        </authorList>
    </citation>
    <scope>NUCLEOTIDE SEQUENCE</scope>
</reference>
<accession>A0A6J5KLV9</accession>
<name>A0A6J5KLV9_9CAUD</name>